<name>A0ABP8KWW1_9BURK</name>
<keyword evidence="4" id="KW-0472">Membrane</keyword>
<evidence type="ECO:0000259" key="6">
    <source>
        <dbReference type="PROSITE" id="PS50885"/>
    </source>
</evidence>
<keyword evidence="1" id="KW-0488">Methylation</keyword>
<dbReference type="CDD" id="cd19411">
    <property type="entry name" value="MCP2201-like_sensor"/>
    <property type="match status" value="1"/>
</dbReference>
<dbReference type="Pfam" id="PF00015">
    <property type="entry name" value="MCPsignal"/>
    <property type="match status" value="1"/>
</dbReference>
<dbReference type="Pfam" id="PF12729">
    <property type="entry name" value="4HB_MCP_1"/>
    <property type="match status" value="1"/>
</dbReference>
<dbReference type="CDD" id="cd11386">
    <property type="entry name" value="MCP_signal"/>
    <property type="match status" value="1"/>
</dbReference>
<dbReference type="InterPro" id="IPR024478">
    <property type="entry name" value="HlyB_4HB_MCP"/>
</dbReference>
<organism evidence="7 8">
    <name type="scientific">Acidovorax lacteus</name>
    <dbReference type="NCBI Taxonomy" id="1924988"/>
    <lineage>
        <taxon>Bacteria</taxon>
        <taxon>Pseudomonadati</taxon>
        <taxon>Pseudomonadota</taxon>
        <taxon>Betaproteobacteria</taxon>
        <taxon>Burkholderiales</taxon>
        <taxon>Comamonadaceae</taxon>
        <taxon>Acidovorax</taxon>
    </lineage>
</organism>
<comment type="caution">
    <text evidence="7">The sequence shown here is derived from an EMBL/GenBank/DDBJ whole genome shotgun (WGS) entry which is preliminary data.</text>
</comment>
<dbReference type="EMBL" id="BAABEX010000001">
    <property type="protein sequence ID" value="GAA4417250.1"/>
    <property type="molecule type" value="Genomic_DNA"/>
</dbReference>
<feature type="domain" description="HAMP" evidence="6">
    <location>
        <begin position="210"/>
        <end position="262"/>
    </location>
</feature>
<dbReference type="PANTHER" id="PTHR43531">
    <property type="entry name" value="PROTEIN ICFG"/>
    <property type="match status" value="1"/>
</dbReference>
<evidence type="ECO:0000256" key="3">
    <source>
        <dbReference type="PROSITE-ProRule" id="PRU00284"/>
    </source>
</evidence>
<keyword evidence="4" id="KW-1133">Transmembrane helix</keyword>
<dbReference type="InterPro" id="IPR047347">
    <property type="entry name" value="YvaQ-like_sensor"/>
</dbReference>
<feature type="transmembrane region" description="Helical" evidence="4">
    <location>
        <begin position="12"/>
        <end position="36"/>
    </location>
</feature>
<feature type="domain" description="Methyl-accepting transducer" evidence="5">
    <location>
        <begin position="267"/>
        <end position="496"/>
    </location>
</feature>
<dbReference type="PROSITE" id="PS50885">
    <property type="entry name" value="HAMP"/>
    <property type="match status" value="1"/>
</dbReference>
<dbReference type="SMART" id="SM00283">
    <property type="entry name" value="MA"/>
    <property type="match status" value="1"/>
</dbReference>
<dbReference type="CDD" id="cd06225">
    <property type="entry name" value="HAMP"/>
    <property type="match status" value="1"/>
</dbReference>
<dbReference type="Proteomes" id="UP001501788">
    <property type="component" value="Unassembled WGS sequence"/>
</dbReference>
<dbReference type="InterPro" id="IPR051310">
    <property type="entry name" value="MCP_chemotaxis"/>
</dbReference>
<dbReference type="PRINTS" id="PR00260">
    <property type="entry name" value="CHEMTRNSDUCR"/>
</dbReference>
<dbReference type="RefSeq" id="WP_345060007.1">
    <property type="nucleotide sequence ID" value="NZ_BAABEX010000001.1"/>
</dbReference>
<dbReference type="SMART" id="SM00304">
    <property type="entry name" value="HAMP"/>
    <property type="match status" value="1"/>
</dbReference>
<dbReference type="InterPro" id="IPR004090">
    <property type="entry name" value="Chemotax_Me-accpt_rcpt"/>
</dbReference>
<feature type="transmembrane region" description="Helical" evidence="4">
    <location>
        <begin position="187"/>
        <end position="208"/>
    </location>
</feature>
<dbReference type="InterPro" id="IPR003660">
    <property type="entry name" value="HAMP_dom"/>
</dbReference>
<evidence type="ECO:0000259" key="5">
    <source>
        <dbReference type="PROSITE" id="PS50111"/>
    </source>
</evidence>
<proteinExistence type="inferred from homology"/>
<accession>A0ABP8KWW1</accession>
<reference evidence="8" key="1">
    <citation type="journal article" date="2019" name="Int. J. Syst. Evol. Microbiol.">
        <title>The Global Catalogue of Microorganisms (GCM) 10K type strain sequencing project: providing services to taxonomists for standard genome sequencing and annotation.</title>
        <authorList>
            <consortium name="The Broad Institute Genomics Platform"/>
            <consortium name="The Broad Institute Genome Sequencing Center for Infectious Disease"/>
            <person name="Wu L."/>
            <person name="Ma J."/>
        </authorList>
    </citation>
    <scope>NUCLEOTIDE SEQUENCE [LARGE SCALE GENOMIC DNA]</scope>
    <source>
        <strain evidence="8">JCM 31890</strain>
    </source>
</reference>
<dbReference type="PANTHER" id="PTHR43531:SF14">
    <property type="entry name" value="METHYL-ACCEPTING CHEMOTAXIS PROTEIN I-RELATED"/>
    <property type="match status" value="1"/>
</dbReference>
<evidence type="ECO:0000256" key="2">
    <source>
        <dbReference type="ARBA" id="ARBA00029447"/>
    </source>
</evidence>
<sequence>MRIVDLRLGVRLGASFVVVLLLTAVIAAIGAVNILSLRSSNEQVAKVDMRRMELAQNWENDIQMNWLRTEAILKSNDLAFVEKQSREIAAVSEAASKRLEQIRGLLDSDRNRELFAEATQIRDAYRAKRAELVKAKQAGQDVGAAVDTELAPMIQRYSAVLGQLVDSIEHQVDDNLQAVSSRANAGLVWMGVSGACALLAGLLLGFLATRSVTQPLMQAVRATHAIAQGDLVTPVHSGRRDEMGELLEALDTMRHRLADIVATVRASSETVADATAEISQGNQDLSARTERQASALEETAASMEELDSTVRQNADSSQAARQLADRANAVALQGGQVVAQVVETMKGINDSSQRIADIIGVIDGIAFQTNILALNAAVEAARAGEQGRGFAVVASEVRALAGRSAQAAKEIKQLIAASVHRVEQGSSQVDQAGHTMEEVVQAIRRVTDIVREISAASAEQSEGLSQVSEAVSHMDQTTQQNAALVEQMAAAAHSMKSQAQQLVSAVAVFRLAGRPDGAAGAWVEAARAGVSGRSAPALLSEAAPG</sequence>
<dbReference type="PROSITE" id="PS50111">
    <property type="entry name" value="CHEMOTAXIS_TRANSDUC_2"/>
    <property type="match status" value="1"/>
</dbReference>
<keyword evidence="4" id="KW-0812">Transmembrane</keyword>
<protein>
    <submittedName>
        <fullName evidence="7">Methyl-accepting chemotaxis protein</fullName>
    </submittedName>
</protein>
<comment type="similarity">
    <text evidence="2">Belongs to the methyl-accepting chemotaxis (MCP) protein family.</text>
</comment>
<keyword evidence="8" id="KW-1185">Reference proteome</keyword>
<keyword evidence="3" id="KW-0807">Transducer</keyword>
<evidence type="ECO:0000313" key="7">
    <source>
        <dbReference type="EMBL" id="GAA4417250.1"/>
    </source>
</evidence>
<dbReference type="Gene3D" id="1.10.287.950">
    <property type="entry name" value="Methyl-accepting chemotaxis protein"/>
    <property type="match status" value="1"/>
</dbReference>
<evidence type="ECO:0000256" key="4">
    <source>
        <dbReference type="SAM" id="Phobius"/>
    </source>
</evidence>
<dbReference type="Pfam" id="PF00672">
    <property type="entry name" value="HAMP"/>
    <property type="match status" value="1"/>
</dbReference>
<evidence type="ECO:0000313" key="8">
    <source>
        <dbReference type="Proteomes" id="UP001501788"/>
    </source>
</evidence>
<gene>
    <name evidence="7" type="ORF">GCM10023090_00520</name>
</gene>
<evidence type="ECO:0000256" key="1">
    <source>
        <dbReference type="ARBA" id="ARBA00022481"/>
    </source>
</evidence>
<dbReference type="InterPro" id="IPR004089">
    <property type="entry name" value="MCPsignal_dom"/>
</dbReference>
<dbReference type="SUPFAM" id="SSF58104">
    <property type="entry name" value="Methyl-accepting chemotaxis protein (MCP) signaling domain"/>
    <property type="match status" value="1"/>
</dbReference>